<feature type="region of interest" description="Disordered" evidence="2">
    <location>
        <begin position="241"/>
        <end position="296"/>
    </location>
</feature>
<feature type="compositionally biased region" description="Low complexity" evidence="2">
    <location>
        <begin position="242"/>
        <end position="261"/>
    </location>
</feature>
<dbReference type="Proteomes" id="UP000224634">
    <property type="component" value="Unassembled WGS sequence"/>
</dbReference>
<evidence type="ECO:0000313" key="3">
    <source>
        <dbReference type="EMBL" id="PGH28020.1"/>
    </source>
</evidence>
<evidence type="ECO:0000313" key="4">
    <source>
        <dbReference type="Proteomes" id="UP000224634"/>
    </source>
</evidence>
<feature type="coiled-coil region" evidence="1">
    <location>
        <begin position="376"/>
        <end position="436"/>
    </location>
</feature>
<organism evidence="3 4">
    <name type="scientific">Polytolypa hystricis (strain UAMH7299)</name>
    <dbReference type="NCBI Taxonomy" id="1447883"/>
    <lineage>
        <taxon>Eukaryota</taxon>
        <taxon>Fungi</taxon>
        <taxon>Dikarya</taxon>
        <taxon>Ascomycota</taxon>
        <taxon>Pezizomycotina</taxon>
        <taxon>Eurotiomycetes</taxon>
        <taxon>Eurotiomycetidae</taxon>
        <taxon>Onygenales</taxon>
        <taxon>Onygenales incertae sedis</taxon>
        <taxon>Polytolypa</taxon>
    </lineage>
</organism>
<protein>
    <submittedName>
        <fullName evidence="3">Uncharacterized protein</fullName>
    </submittedName>
</protein>
<keyword evidence="4" id="KW-1185">Reference proteome</keyword>
<name>A0A2B7Z3N9_POLH7</name>
<keyword evidence="1" id="KW-0175">Coiled coil</keyword>
<feature type="region of interest" description="Disordered" evidence="2">
    <location>
        <begin position="171"/>
        <end position="198"/>
    </location>
</feature>
<feature type="compositionally biased region" description="Polar residues" evidence="2">
    <location>
        <begin position="187"/>
        <end position="198"/>
    </location>
</feature>
<gene>
    <name evidence="3" type="ORF">AJ80_00275</name>
</gene>
<feature type="coiled-coil region" evidence="1">
    <location>
        <begin position="532"/>
        <end position="559"/>
    </location>
</feature>
<evidence type="ECO:0000256" key="2">
    <source>
        <dbReference type="SAM" id="MobiDB-lite"/>
    </source>
</evidence>
<accession>A0A2B7Z3N9</accession>
<sequence>MSRYRSPSKREDYDPRPIDAHRRHPPRLLRNLDEKENLPPCPVIVRPSHRRHQQQQSSGVTHDHRRRVLSDLQPMDLSGNFSATWSSDNNNNKLNSMVMDTVPKATRFRQTSTSFPKAFNDDVGSNNNGGDTLTTDTFTTTQNITATRNQSFVIPDIINVSEIISGGCGGGSPAPKANAGGKGRASTRFSSPNSTFHSFNQEDARQFDDVSQEVGIVNNIKDLSQLFCNIDVQKNEARRSAKAAATATTTKVRQNKTTTTTSRRRSSRAPEKPIERRATATAWSDDGSEETEDQSEQEAILLEQLQQENSTLRIGNDTLEARLQAAEQEKADLKFRFEAVQRENKSIVAALEGNIQSAANSRRASVAKKDKVRHRTTEIETDKETLQTRAQDLQKRLRSPRREEREHVRAQFKNERTKLQNACDSLENRLEKTLKLLEARDSAIDILLEQRNNDVAQISDLKCQVKELTKASENRRETKVQLNEQRDSAVSHFGDVLKTLRAETRDLRSDNELVRLTNAQLVEQQGADASQISVLKSEIEQLRGESRQVRAANIQLTERIRALDSALSDIRGLYSEKKEKLDTLSDSVRLNIASLSRQAKESARLAALLEEALAKAQSQSRSESQSRGPDEENMDMGHLGTIVEELTGLSEKNTKDFNAMRSDMEARIFREKAGMRGQDEEGV</sequence>
<feature type="compositionally biased region" description="Basic and acidic residues" evidence="2">
    <location>
        <begin position="268"/>
        <end position="278"/>
    </location>
</feature>
<feature type="region of interest" description="Disordered" evidence="2">
    <location>
        <begin position="1"/>
        <end position="65"/>
    </location>
</feature>
<evidence type="ECO:0000256" key="1">
    <source>
        <dbReference type="SAM" id="Coils"/>
    </source>
</evidence>
<feature type="region of interest" description="Disordered" evidence="2">
    <location>
        <begin position="615"/>
        <end position="636"/>
    </location>
</feature>
<reference evidence="3 4" key="1">
    <citation type="submission" date="2017-10" db="EMBL/GenBank/DDBJ databases">
        <title>Comparative genomics in systemic dimorphic fungi from Ajellomycetaceae.</title>
        <authorList>
            <person name="Munoz J.F."/>
            <person name="Mcewen J.G."/>
            <person name="Clay O.K."/>
            <person name="Cuomo C.A."/>
        </authorList>
    </citation>
    <scope>NUCLEOTIDE SEQUENCE [LARGE SCALE GENOMIC DNA]</scope>
    <source>
        <strain evidence="3 4">UAMH7299</strain>
    </source>
</reference>
<feature type="compositionally biased region" description="Acidic residues" evidence="2">
    <location>
        <begin position="286"/>
        <end position="296"/>
    </location>
</feature>
<dbReference type="EMBL" id="PDNA01000002">
    <property type="protein sequence ID" value="PGH28020.1"/>
    <property type="molecule type" value="Genomic_DNA"/>
</dbReference>
<feature type="compositionally biased region" description="Low complexity" evidence="2">
    <location>
        <begin position="615"/>
        <end position="627"/>
    </location>
</feature>
<comment type="caution">
    <text evidence="3">The sequence shown here is derived from an EMBL/GenBank/DDBJ whole genome shotgun (WGS) entry which is preliminary data.</text>
</comment>
<dbReference type="AlphaFoldDB" id="A0A2B7Z3N9"/>
<proteinExistence type="predicted"/>
<feature type="compositionally biased region" description="Basic and acidic residues" evidence="2">
    <location>
        <begin position="8"/>
        <end position="20"/>
    </location>
</feature>